<keyword evidence="2" id="KW-1185">Reference proteome</keyword>
<sequence length="284" mass="31424">MADGRPLDVVCGEALGGTSSINCILYTRAGQLHRFELETHTELRCHVGTPGDYNRWKELGNDGWGYDDLGPYFVKSETTHSHPPLEWRGPWQNQTHPHIPYQNMGSLVNALERAGIHLTADANSCTDTHVTRIEIVRESGRVHAKGAYFEATDYRRAGQRLYAKRAGRSCFVGIGPRDHLEEKGIPVQHDLPGVGNHLPIGARCLDPRDRPDLDMMSTRTLHGHEITGKGIFTLIVGLVRPKLKGRVLVANSNPRARPDVDLGLLTNEGLRAFAKGMEAVHEPG</sequence>
<proteinExistence type="predicted"/>
<evidence type="ECO:0000313" key="2">
    <source>
        <dbReference type="Proteomes" id="UP001144978"/>
    </source>
</evidence>
<dbReference type="Proteomes" id="UP001144978">
    <property type="component" value="Unassembled WGS sequence"/>
</dbReference>
<gene>
    <name evidence="1" type="ORF">NUW54_g10907</name>
</gene>
<name>A0ACC1NQH4_9APHY</name>
<accession>A0ACC1NQH4</accession>
<comment type="caution">
    <text evidence="1">The sequence shown here is derived from an EMBL/GenBank/DDBJ whole genome shotgun (WGS) entry which is preliminary data.</text>
</comment>
<protein>
    <submittedName>
        <fullName evidence="1">Uncharacterized protein</fullName>
    </submittedName>
</protein>
<evidence type="ECO:0000313" key="1">
    <source>
        <dbReference type="EMBL" id="KAJ2981167.1"/>
    </source>
</evidence>
<reference evidence="1" key="1">
    <citation type="submission" date="2022-08" db="EMBL/GenBank/DDBJ databases">
        <title>Genome Sequence of Pycnoporus sanguineus.</title>
        <authorList>
            <person name="Buettner E."/>
        </authorList>
    </citation>
    <scope>NUCLEOTIDE SEQUENCE</scope>
    <source>
        <strain evidence="1">CG-C14</strain>
    </source>
</reference>
<organism evidence="1 2">
    <name type="scientific">Trametes sanguinea</name>
    <dbReference type="NCBI Taxonomy" id="158606"/>
    <lineage>
        <taxon>Eukaryota</taxon>
        <taxon>Fungi</taxon>
        <taxon>Dikarya</taxon>
        <taxon>Basidiomycota</taxon>
        <taxon>Agaricomycotina</taxon>
        <taxon>Agaricomycetes</taxon>
        <taxon>Polyporales</taxon>
        <taxon>Polyporaceae</taxon>
        <taxon>Trametes</taxon>
    </lineage>
</organism>
<dbReference type="EMBL" id="JANSHE010004078">
    <property type="protein sequence ID" value="KAJ2981167.1"/>
    <property type="molecule type" value="Genomic_DNA"/>
</dbReference>